<accession>A0A165Y382</accession>
<name>A0A165Y382_9AGAM</name>
<dbReference type="AlphaFoldDB" id="A0A165Y382"/>
<sequence length="353" mass="38794">MTRAAVATVLKSAVRLPRIIANPQYRLPRQIILVDNNDKCHRPAQVPLRRDYLAEAAILHPAVCESRSGQWTIHDPRSWDWTAAEIQSYLEYHCLHSPFNAGIQNRQAMLQLYTNIIAPCRENSSPFVSVASQPGTLEYLTVSNGHGSQIPITDFYTAMGWIISIVEPHPPTRAGYQQLLATYARWCHTAWRALFPRTCVPTTASIKVVSLPALSASTSPHGPGPGAAFWLSTSLPHATLKEAARAVREQHMHALFGPLPAAPIWAHAVRHGGAWGRVKWGHCAETLTTMCAYFRVPPPALVCGVAIKLKPVARAPAYSAAVFGAAALGACDNCKTMMQHARIAYRDWHAHES</sequence>
<keyword evidence="2" id="KW-1185">Reference proteome</keyword>
<dbReference type="EMBL" id="KV417706">
    <property type="protein sequence ID" value="KZP09156.1"/>
    <property type="molecule type" value="Genomic_DNA"/>
</dbReference>
<evidence type="ECO:0000313" key="1">
    <source>
        <dbReference type="EMBL" id="KZP09156.1"/>
    </source>
</evidence>
<dbReference type="OrthoDB" id="3061322at2759"/>
<gene>
    <name evidence="1" type="ORF">FIBSPDRAFT_1051965</name>
</gene>
<organism evidence="1 2">
    <name type="scientific">Athelia psychrophila</name>
    <dbReference type="NCBI Taxonomy" id="1759441"/>
    <lineage>
        <taxon>Eukaryota</taxon>
        <taxon>Fungi</taxon>
        <taxon>Dikarya</taxon>
        <taxon>Basidiomycota</taxon>
        <taxon>Agaricomycotina</taxon>
        <taxon>Agaricomycetes</taxon>
        <taxon>Agaricomycetidae</taxon>
        <taxon>Atheliales</taxon>
        <taxon>Atheliaceae</taxon>
        <taxon>Athelia</taxon>
    </lineage>
</organism>
<evidence type="ECO:0000313" key="2">
    <source>
        <dbReference type="Proteomes" id="UP000076532"/>
    </source>
</evidence>
<proteinExistence type="predicted"/>
<reference evidence="1 2" key="1">
    <citation type="journal article" date="2016" name="Mol. Biol. Evol.">
        <title>Comparative Genomics of Early-Diverging Mushroom-Forming Fungi Provides Insights into the Origins of Lignocellulose Decay Capabilities.</title>
        <authorList>
            <person name="Nagy L.G."/>
            <person name="Riley R."/>
            <person name="Tritt A."/>
            <person name="Adam C."/>
            <person name="Daum C."/>
            <person name="Floudas D."/>
            <person name="Sun H."/>
            <person name="Yadav J.S."/>
            <person name="Pangilinan J."/>
            <person name="Larsson K.H."/>
            <person name="Matsuura K."/>
            <person name="Barry K."/>
            <person name="Labutti K."/>
            <person name="Kuo R."/>
            <person name="Ohm R.A."/>
            <person name="Bhattacharya S.S."/>
            <person name="Shirouzu T."/>
            <person name="Yoshinaga Y."/>
            <person name="Martin F.M."/>
            <person name="Grigoriev I.V."/>
            <person name="Hibbett D.S."/>
        </authorList>
    </citation>
    <scope>NUCLEOTIDE SEQUENCE [LARGE SCALE GENOMIC DNA]</scope>
    <source>
        <strain evidence="1 2">CBS 109695</strain>
    </source>
</reference>
<protein>
    <submittedName>
        <fullName evidence="1">Uncharacterized protein</fullName>
    </submittedName>
</protein>
<dbReference type="Proteomes" id="UP000076532">
    <property type="component" value="Unassembled WGS sequence"/>
</dbReference>